<evidence type="ECO:0000259" key="2">
    <source>
        <dbReference type="Pfam" id="PF07885"/>
    </source>
</evidence>
<keyword evidence="1" id="KW-0472">Membrane</keyword>
<dbReference type="EMBL" id="CADCUZ010000114">
    <property type="protein sequence ID" value="CAA9427101.1"/>
    <property type="molecule type" value="Genomic_DNA"/>
</dbReference>
<feature type="transmembrane region" description="Helical" evidence="1">
    <location>
        <begin position="6"/>
        <end position="33"/>
    </location>
</feature>
<evidence type="ECO:0000256" key="1">
    <source>
        <dbReference type="SAM" id="Phobius"/>
    </source>
</evidence>
<feature type="transmembrane region" description="Helical" evidence="1">
    <location>
        <begin position="137"/>
        <end position="158"/>
    </location>
</feature>
<name>A0A6J4PX98_9ACTN</name>
<keyword evidence="1" id="KW-0812">Transmembrane</keyword>
<protein>
    <recommendedName>
        <fullName evidence="2">Potassium channel domain-containing protein</fullName>
    </recommendedName>
</protein>
<dbReference type="Pfam" id="PF07885">
    <property type="entry name" value="Ion_trans_2"/>
    <property type="match status" value="1"/>
</dbReference>
<dbReference type="SUPFAM" id="SSF81324">
    <property type="entry name" value="Voltage-gated potassium channels"/>
    <property type="match status" value="1"/>
</dbReference>
<sequence>MPAGVALILVGILDVFFTVLHYDGFGFLSSRLYNKLFNAVRLVTRPLPRTYRALGLSMAAPLMVPVTITVWISLVALGYALIYYSGMDEEFFSLPGRTLEPSFLEALYFSGTSVSTVGFGDITPTNTFYQALAVSEALIGFGILTLAITYVLGVYNVLQQLGVVSAGLYHQAQDTSDPWSILAPHFPGGQHRGLETHLMYLHQGLVEIYEGIRQYPIVYYYHSRRAYRSLPFVFRMVGGMAGALRWGLPEDHPGSQTPWLPTLLTGLDTITDYLEERFLSMPLGEPPAPVPFETFEAALLRGKEPADYWLGRFLSMNAFMRDLVHLEDPPDPEEAYGRYGRWLDFAYHNRAFFETVVADLGYELEELEGGPGKKLF</sequence>
<organism evidence="3">
    <name type="scientific">uncultured Rubrobacteraceae bacterium</name>
    <dbReference type="NCBI Taxonomy" id="349277"/>
    <lineage>
        <taxon>Bacteria</taxon>
        <taxon>Bacillati</taxon>
        <taxon>Actinomycetota</taxon>
        <taxon>Rubrobacteria</taxon>
        <taxon>Rubrobacterales</taxon>
        <taxon>Rubrobacteraceae</taxon>
        <taxon>environmental samples</taxon>
    </lineage>
</organism>
<feature type="transmembrane region" description="Helical" evidence="1">
    <location>
        <begin position="54"/>
        <end position="84"/>
    </location>
</feature>
<reference evidence="3" key="1">
    <citation type="submission" date="2020-02" db="EMBL/GenBank/DDBJ databases">
        <authorList>
            <person name="Meier V. D."/>
        </authorList>
    </citation>
    <scope>NUCLEOTIDE SEQUENCE</scope>
    <source>
        <strain evidence="3">AVDCRST_MAG55</strain>
    </source>
</reference>
<gene>
    <name evidence="3" type="ORF">AVDCRST_MAG55-2387</name>
</gene>
<dbReference type="AlphaFoldDB" id="A0A6J4PX98"/>
<accession>A0A6J4PX98</accession>
<proteinExistence type="predicted"/>
<dbReference type="InterPro" id="IPR013099">
    <property type="entry name" value="K_chnl_dom"/>
</dbReference>
<keyword evidence="1" id="KW-1133">Transmembrane helix</keyword>
<feature type="domain" description="Potassium channel" evidence="2">
    <location>
        <begin position="85"/>
        <end position="152"/>
    </location>
</feature>
<dbReference type="Gene3D" id="1.10.287.70">
    <property type="match status" value="1"/>
</dbReference>
<evidence type="ECO:0000313" key="3">
    <source>
        <dbReference type="EMBL" id="CAA9427101.1"/>
    </source>
</evidence>